<gene>
    <name evidence="2" type="ORF">SMD11_0721</name>
</gene>
<evidence type="ECO:0000256" key="1">
    <source>
        <dbReference type="ARBA" id="ARBA00023002"/>
    </source>
</evidence>
<dbReference type="GO" id="GO:0004497">
    <property type="term" value="F:monooxygenase activity"/>
    <property type="evidence" value="ECO:0007669"/>
    <property type="project" value="TreeGrafter"/>
</dbReference>
<dbReference type="AlphaFoldDB" id="A0A1Z2KWG2"/>
<keyword evidence="1" id="KW-0560">Oxidoreductase</keyword>
<organism evidence="2 3">
    <name type="scientific">Streptomyces albireticuli</name>
    <dbReference type="NCBI Taxonomy" id="1940"/>
    <lineage>
        <taxon>Bacteria</taxon>
        <taxon>Bacillati</taxon>
        <taxon>Actinomycetota</taxon>
        <taxon>Actinomycetes</taxon>
        <taxon>Kitasatosporales</taxon>
        <taxon>Streptomycetaceae</taxon>
        <taxon>Streptomyces</taxon>
    </lineage>
</organism>
<dbReference type="PRINTS" id="PR00368">
    <property type="entry name" value="FADPNR"/>
</dbReference>
<dbReference type="Pfam" id="PF13738">
    <property type="entry name" value="Pyr_redox_3"/>
    <property type="match status" value="1"/>
</dbReference>
<dbReference type="KEGG" id="salj:SMD11_0721"/>
<dbReference type="InterPro" id="IPR050982">
    <property type="entry name" value="Auxin_biosynth/cation_transpt"/>
</dbReference>
<protein>
    <submittedName>
        <fullName evidence="2">Pyridine nucleotide-disulfide oxidoreductase</fullName>
    </submittedName>
</protein>
<evidence type="ECO:0000313" key="3">
    <source>
        <dbReference type="Proteomes" id="UP000195755"/>
    </source>
</evidence>
<dbReference type="EMBL" id="CP021744">
    <property type="protein sequence ID" value="ARZ66387.1"/>
    <property type="molecule type" value="Genomic_DNA"/>
</dbReference>
<proteinExistence type="predicted"/>
<dbReference type="PANTHER" id="PTHR43539">
    <property type="entry name" value="FLAVIN-BINDING MONOOXYGENASE-LIKE PROTEIN (AFU_ORTHOLOGUE AFUA_4G09220)"/>
    <property type="match status" value="1"/>
</dbReference>
<sequence>MVREREVDVLVIGAGQAGLSSAYHLRRAGYEPDRDFVVLDHAPAPGGAWQFRWPSLTYGKVHGMHALPGMELTGADDTRPSSEVISAYFAEYEHAFDLRVRRPVGVRAVREGDGGRLLVETSEGVWSARALINATGTWDRPFWPRYPGQETFRGRQLHTANYPGPWEFAGQRVIVVGGGTSGVQHLMEIAEAGAETTWVTRRPPAFREGPFDEDRGRNAVALVEERVRQGLPPQSVVSVTGLPMTAAMERARAAGVLVRRPMFDRVTPDGVEWADGTSVDADVILWATGFRAVIDHLAPLRLREPGGGIRVEGTRAVRDPRVHLVGYGPSASTIGANRAGRGAVREIKALLGASTGALLPAPA</sequence>
<dbReference type="Proteomes" id="UP000195755">
    <property type="component" value="Chromosome"/>
</dbReference>
<evidence type="ECO:0000313" key="2">
    <source>
        <dbReference type="EMBL" id="ARZ66387.1"/>
    </source>
</evidence>
<dbReference type="PRINTS" id="PR00469">
    <property type="entry name" value="PNDRDTASEII"/>
</dbReference>
<dbReference type="SUPFAM" id="SSF51905">
    <property type="entry name" value="FAD/NAD(P)-binding domain"/>
    <property type="match status" value="1"/>
</dbReference>
<dbReference type="PANTHER" id="PTHR43539:SF78">
    <property type="entry name" value="FLAVIN-CONTAINING MONOOXYGENASE"/>
    <property type="match status" value="1"/>
</dbReference>
<reference evidence="2 3" key="1">
    <citation type="submission" date="2017-06" db="EMBL/GenBank/DDBJ databases">
        <title>Streptomyces albireticuli Genome sequencing and assembly.</title>
        <authorList>
            <person name="Wang Y."/>
            <person name="Du B."/>
            <person name="Ding Y."/>
            <person name="Liu H."/>
            <person name="Hou Q."/>
            <person name="Liu K."/>
            <person name="Yao L."/>
            <person name="Wang C."/>
        </authorList>
    </citation>
    <scope>NUCLEOTIDE SEQUENCE [LARGE SCALE GENOMIC DNA]</scope>
    <source>
        <strain evidence="2 3">MDJK11</strain>
    </source>
</reference>
<dbReference type="InterPro" id="IPR036188">
    <property type="entry name" value="FAD/NAD-bd_sf"/>
</dbReference>
<accession>A0A1Z2KWG2</accession>
<dbReference type="Gene3D" id="3.50.50.60">
    <property type="entry name" value="FAD/NAD(P)-binding domain"/>
    <property type="match status" value="1"/>
</dbReference>
<name>A0A1Z2KWG2_9ACTN</name>
<dbReference type="GO" id="GO:0050660">
    <property type="term" value="F:flavin adenine dinucleotide binding"/>
    <property type="evidence" value="ECO:0007669"/>
    <property type="project" value="TreeGrafter"/>
</dbReference>